<dbReference type="Proteomes" id="UP000240978">
    <property type="component" value="Unassembled WGS sequence"/>
</dbReference>
<sequence length="293" mass="33907">MKRVLYLLLLLAACKSSSSEKEVDRIVLITEKVLNADFTTAFHPEAFEGDVARISEATYNEKKATDGYVKKDTVRKEYLFKDHRLHQIATVTARMSRDTLTIRYDTVGRILALIGSDDRNRYCADSFKYDAAGRRIERMSRIFSTESRHLYEHNKKGDSLLIRSGDGKDIERISINEKGDIVTVTRALLSEDDKGGSYVYEYDENNRLVTLYLHFMGMTDVKVIAKYDSHGNLVRWEYHRVDDSGKSLSAEMDKVLSYTIEYTYDNKGNWTVKKQQPVDKKWTSVTTRKITYR</sequence>
<dbReference type="OrthoDB" id="1019939at2"/>
<protein>
    <recommendedName>
        <fullName evidence="3">YD repeat-containing protein</fullName>
    </recommendedName>
</protein>
<evidence type="ECO:0000313" key="2">
    <source>
        <dbReference type="Proteomes" id="UP000240978"/>
    </source>
</evidence>
<evidence type="ECO:0000313" key="1">
    <source>
        <dbReference type="EMBL" id="PSL25494.1"/>
    </source>
</evidence>
<dbReference type="RefSeq" id="WP_106604763.1">
    <property type="nucleotide sequence ID" value="NZ_PYGK01000013.1"/>
</dbReference>
<dbReference type="EMBL" id="PYGK01000013">
    <property type="protein sequence ID" value="PSL25494.1"/>
    <property type="molecule type" value="Genomic_DNA"/>
</dbReference>
<evidence type="ECO:0008006" key="3">
    <source>
        <dbReference type="Google" id="ProtNLM"/>
    </source>
</evidence>
<keyword evidence="2" id="KW-1185">Reference proteome</keyword>
<accession>A0A2P8FUU8</accession>
<organism evidence="1 2">
    <name type="scientific">Chitinophaga ginsengisoli</name>
    <dbReference type="NCBI Taxonomy" id="363837"/>
    <lineage>
        <taxon>Bacteria</taxon>
        <taxon>Pseudomonadati</taxon>
        <taxon>Bacteroidota</taxon>
        <taxon>Chitinophagia</taxon>
        <taxon>Chitinophagales</taxon>
        <taxon>Chitinophagaceae</taxon>
        <taxon>Chitinophaga</taxon>
    </lineage>
</organism>
<gene>
    <name evidence="1" type="ORF">CLV42_113176</name>
</gene>
<comment type="caution">
    <text evidence="1">The sequence shown here is derived from an EMBL/GenBank/DDBJ whole genome shotgun (WGS) entry which is preliminary data.</text>
</comment>
<proteinExistence type="predicted"/>
<dbReference type="AlphaFoldDB" id="A0A2P8FUU8"/>
<dbReference type="Gene3D" id="2.180.10.10">
    <property type="entry name" value="RHS repeat-associated core"/>
    <property type="match status" value="1"/>
</dbReference>
<reference evidence="1 2" key="1">
    <citation type="submission" date="2018-03" db="EMBL/GenBank/DDBJ databases">
        <title>Genomic Encyclopedia of Archaeal and Bacterial Type Strains, Phase II (KMG-II): from individual species to whole genera.</title>
        <authorList>
            <person name="Goeker M."/>
        </authorList>
    </citation>
    <scope>NUCLEOTIDE SEQUENCE [LARGE SCALE GENOMIC DNA]</scope>
    <source>
        <strain evidence="1 2">DSM 18107</strain>
    </source>
</reference>
<name>A0A2P8FUU8_9BACT</name>